<dbReference type="Proteomes" id="UP000187203">
    <property type="component" value="Unassembled WGS sequence"/>
</dbReference>
<dbReference type="AlphaFoldDB" id="A0A1R3H486"/>
<organism evidence="2 3">
    <name type="scientific">Corchorus olitorius</name>
    <dbReference type="NCBI Taxonomy" id="93759"/>
    <lineage>
        <taxon>Eukaryota</taxon>
        <taxon>Viridiplantae</taxon>
        <taxon>Streptophyta</taxon>
        <taxon>Embryophyta</taxon>
        <taxon>Tracheophyta</taxon>
        <taxon>Spermatophyta</taxon>
        <taxon>Magnoliopsida</taxon>
        <taxon>eudicotyledons</taxon>
        <taxon>Gunneridae</taxon>
        <taxon>Pentapetalae</taxon>
        <taxon>rosids</taxon>
        <taxon>malvids</taxon>
        <taxon>Malvales</taxon>
        <taxon>Malvaceae</taxon>
        <taxon>Grewioideae</taxon>
        <taxon>Apeibeae</taxon>
        <taxon>Corchorus</taxon>
    </lineage>
</organism>
<accession>A0A1R3H486</accession>
<evidence type="ECO:0000313" key="2">
    <source>
        <dbReference type="EMBL" id="OMO65144.1"/>
    </source>
</evidence>
<dbReference type="OrthoDB" id="10270696at2759"/>
<comment type="caution">
    <text evidence="2">The sequence shown here is derived from an EMBL/GenBank/DDBJ whole genome shotgun (WGS) entry which is preliminary data.</text>
</comment>
<evidence type="ECO:0000256" key="1">
    <source>
        <dbReference type="SAM" id="MobiDB-lite"/>
    </source>
</evidence>
<feature type="compositionally biased region" description="Polar residues" evidence="1">
    <location>
        <begin position="1"/>
        <end position="15"/>
    </location>
</feature>
<protein>
    <submittedName>
        <fullName evidence="2">Uncharacterized protein</fullName>
    </submittedName>
</protein>
<evidence type="ECO:0000313" key="3">
    <source>
        <dbReference type="Proteomes" id="UP000187203"/>
    </source>
</evidence>
<proteinExistence type="predicted"/>
<sequence>MKPTFNGLSLPQTSARTHKTRLRPPSDGGLWALSTAKIHLL</sequence>
<dbReference type="EMBL" id="AWUE01020856">
    <property type="protein sequence ID" value="OMO65144.1"/>
    <property type="molecule type" value="Genomic_DNA"/>
</dbReference>
<keyword evidence="3" id="KW-1185">Reference proteome</keyword>
<name>A0A1R3H486_9ROSI</name>
<reference evidence="3" key="1">
    <citation type="submission" date="2013-09" db="EMBL/GenBank/DDBJ databases">
        <title>Corchorus olitorius genome sequencing.</title>
        <authorList>
            <person name="Alam M."/>
            <person name="Haque M.S."/>
            <person name="Islam M.S."/>
            <person name="Emdad E.M."/>
            <person name="Islam M.M."/>
            <person name="Ahmed B."/>
            <person name="Halim A."/>
            <person name="Hossen Q.M.M."/>
            <person name="Hossain M.Z."/>
            <person name="Ahmed R."/>
            <person name="Khan M.M."/>
            <person name="Islam R."/>
            <person name="Rashid M.M."/>
            <person name="Khan S.A."/>
            <person name="Rahman M.S."/>
            <person name="Alam M."/>
            <person name="Yahiya A.S."/>
            <person name="Khan M.S."/>
            <person name="Azam M.S."/>
            <person name="Haque T."/>
            <person name="Lashkar M.Z.H."/>
            <person name="Akhand A.I."/>
            <person name="Morshed G."/>
            <person name="Roy S."/>
            <person name="Uddin K.S."/>
            <person name="Rabeya T."/>
            <person name="Hossain A.S."/>
            <person name="Chowdhury A."/>
            <person name="Snigdha A.R."/>
            <person name="Mortoza M.S."/>
            <person name="Matin S.A."/>
            <person name="Hoque S.M.E."/>
            <person name="Islam M.K."/>
            <person name="Roy D.K."/>
            <person name="Haider R."/>
            <person name="Moosa M.M."/>
            <person name="Elias S.M."/>
            <person name="Hasan A.M."/>
            <person name="Jahan S."/>
            <person name="Shafiuddin M."/>
            <person name="Mahmood N."/>
            <person name="Shommy N.S."/>
        </authorList>
    </citation>
    <scope>NUCLEOTIDE SEQUENCE [LARGE SCALE GENOMIC DNA]</scope>
    <source>
        <strain evidence="3">cv. O-4</strain>
    </source>
</reference>
<gene>
    <name evidence="2" type="ORF">COLO4_31518</name>
</gene>
<feature type="region of interest" description="Disordered" evidence="1">
    <location>
        <begin position="1"/>
        <end position="26"/>
    </location>
</feature>